<keyword evidence="2" id="KW-1185">Reference proteome</keyword>
<reference evidence="1 2" key="1">
    <citation type="submission" date="2024-01" db="EMBL/GenBank/DDBJ databases">
        <title>Complete genome of Cladobotryum mycophilum ATHUM6906.</title>
        <authorList>
            <person name="Christinaki A.C."/>
            <person name="Myridakis A.I."/>
            <person name="Kouvelis V.N."/>
        </authorList>
    </citation>
    <scope>NUCLEOTIDE SEQUENCE [LARGE SCALE GENOMIC DNA]</scope>
    <source>
        <strain evidence="1 2">ATHUM6906</strain>
    </source>
</reference>
<sequence>MSTRYTIDVQNRRGANTTYAVFMEPPQFTGGLQSYLNVWYTSFIPFGGSFSVETGVDFYSWVGTVPTSPAPGVVVNSGMSLLTRLGTSTTPGSTFDQSIIQSFPTITEVSSTSIPGAYEIDTGSDFNVPNNTYLVGLAKVNHRGQIAPVASIAPLNNMKIQVTPKMKFFVSESQAIAGEIVDYSRIVRDGATIDFSSGDGLGKFYAVVTQGTDGKFEVKYYDNFDEE</sequence>
<proteinExistence type="predicted"/>
<dbReference type="EMBL" id="JAVFKD010000015">
    <property type="protein sequence ID" value="KAK5988485.1"/>
    <property type="molecule type" value="Genomic_DNA"/>
</dbReference>
<name>A0ABR0S9N0_9HYPO</name>
<accession>A0ABR0S9N0</accession>
<comment type="caution">
    <text evidence="1">The sequence shown here is derived from an EMBL/GenBank/DDBJ whole genome shotgun (WGS) entry which is preliminary data.</text>
</comment>
<evidence type="ECO:0000313" key="1">
    <source>
        <dbReference type="EMBL" id="KAK5988485.1"/>
    </source>
</evidence>
<gene>
    <name evidence="1" type="ORF">PT974_09968</name>
</gene>
<organism evidence="1 2">
    <name type="scientific">Cladobotryum mycophilum</name>
    <dbReference type="NCBI Taxonomy" id="491253"/>
    <lineage>
        <taxon>Eukaryota</taxon>
        <taxon>Fungi</taxon>
        <taxon>Dikarya</taxon>
        <taxon>Ascomycota</taxon>
        <taxon>Pezizomycotina</taxon>
        <taxon>Sordariomycetes</taxon>
        <taxon>Hypocreomycetidae</taxon>
        <taxon>Hypocreales</taxon>
        <taxon>Hypocreaceae</taxon>
        <taxon>Cladobotryum</taxon>
    </lineage>
</organism>
<dbReference type="Proteomes" id="UP001338125">
    <property type="component" value="Unassembled WGS sequence"/>
</dbReference>
<evidence type="ECO:0000313" key="2">
    <source>
        <dbReference type="Proteomes" id="UP001338125"/>
    </source>
</evidence>
<protein>
    <submittedName>
        <fullName evidence="1">Uncharacterized protein</fullName>
    </submittedName>
</protein>